<reference evidence="1" key="1">
    <citation type="submission" date="2010-03" db="EMBL/GenBank/DDBJ databases">
        <title>Annotation of Blastomyces dermatitidis strain ATCC 18188.</title>
        <authorList>
            <consortium name="The Broad Institute Genome Sequencing Platform"/>
            <consortium name="Broad Institute Genome Sequencing Center for Infectious Disease."/>
            <person name="Cuomo C."/>
            <person name="Klein B."/>
            <person name="Sullivan T."/>
            <person name="Heitman J."/>
            <person name="Young S."/>
            <person name="Zeng Q."/>
            <person name="Gargeya S."/>
            <person name="Alvarado L."/>
            <person name="Berlin A.M."/>
            <person name="Chapman S.B."/>
            <person name="Chen Z."/>
            <person name="Freedman E."/>
            <person name="Gellesch M."/>
            <person name="Goldberg J."/>
            <person name="Griggs A."/>
            <person name="Gujja S."/>
            <person name="Heilman E."/>
            <person name="Heiman D."/>
            <person name="Howarth C."/>
            <person name="Mehta T."/>
            <person name="Neiman D."/>
            <person name="Pearson M."/>
            <person name="Roberts A."/>
            <person name="Saif S."/>
            <person name="Shea T."/>
            <person name="Shenoy N."/>
            <person name="Sisk P."/>
            <person name="Stolte C."/>
            <person name="Sykes S."/>
            <person name="White J."/>
            <person name="Yandava C."/>
            <person name="Haas B."/>
            <person name="Nusbaum C."/>
            <person name="Birren B."/>
        </authorList>
    </citation>
    <scope>NUCLEOTIDE SEQUENCE</scope>
    <source>
        <strain evidence="1">ATCC 18188</strain>
    </source>
</reference>
<dbReference type="Proteomes" id="UP000007802">
    <property type="component" value="Unassembled WGS sequence"/>
</dbReference>
<proteinExistence type="predicted"/>
<name>A0A0J9EMH6_AJEDA</name>
<organism evidence="1">
    <name type="scientific">Ajellomyces dermatitidis (strain ATCC 18188 / CBS 674.68)</name>
    <name type="common">Blastomyces dermatitidis</name>
    <dbReference type="NCBI Taxonomy" id="653446"/>
    <lineage>
        <taxon>Eukaryota</taxon>
        <taxon>Fungi</taxon>
        <taxon>Dikarya</taxon>
        <taxon>Ascomycota</taxon>
        <taxon>Pezizomycotina</taxon>
        <taxon>Eurotiomycetes</taxon>
        <taxon>Eurotiomycetidae</taxon>
        <taxon>Onygenales</taxon>
        <taxon>Ajellomycetaceae</taxon>
        <taxon>Blastomyces</taxon>
    </lineage>
</organism>
<dbReference type="EMBL" id="GG749420">
    <property type="protein sequence ID" value="KMW67286.1"/>
    <property type="molecule type" value="Genomic_DNA"/>
</dbReference>
<evidence type="ECO:0000313" key="1">
    <source>
        <dbReference type="EMBL" id="KMW67286.1"/>
    </source>
</evidence>
<dbReference type="AlphaFoldDB" id="A0A0J9EMH6"/>
<feature type="non-terminal residue" evidence="1">
    <location>
        <position position="118"/>
    </location>
</feature>
<gene>
    <name evidence="1" type="ORF">BDDG_12028</name>
</gene>
<protein>
    <submittedName>
        <fullName evidence="1">Uncharacterized protein</fullName>
    </submittedName>
</protein>
<sequence>MTANIASVTGTGLISLGLEAGNGLVSYYERQKHCEEEVMPISSTLKNLAVNFPTHVKISSMLGTSTLDYLPTRNPALFLTIKKESLVETKTQENKTGERNHKNFRGRASNMLIKSLYP</sequence>
<accession>A0A0J9EMH6</accession>